<evidence type="ECO:0000256" key="1">
    <source>
        <dbReference type="SAM" id="Phobius"/>
    </source>
</evidence>
<organism evidence="2 3">
    <name type="scientific">Acanthosepion pharaonis</name>
    <name type="common">Pharaoh cuttlefish</name>
    <name type="synonym">Sepia pharaonis</name>
    <dbReference type="NCBI Taxonomy" id="158019"/>
    <lineage>
        <taxon>Eukaryota</taxon>
        <taxon>Metazoa</taxon>
        <taxon>Spiralia</taxon>
        <taxon>Lophotrochozoa</taxon>
        <taxon>Mollusca</taxon>
        <taxon>Cephalopoda</taxon>
        <taxon>Coleoidea</taxon>
        <taxon>Decapodiformes</taxon>
        <taxon>Sepiida</taxon>
        <taxon>Sepiina</taxon>
        <taxon>Sepiidae</taxon>
        <taxon>Acanthosepion</taxon>
    </lineage>
</organism>
<dbReference type="AlphaFoldDB" id="A0A812EWC3"/>
<keyword evidence="1" id="KW-0472">Membrane</keyword>
<sequence>MTILNTIILPYVTAKSIINSTVKPNLISVVFFTRLVFLFLPSPFSLSSNLSSLSSFYHLEFLPLSFNTFLYLHVSFFLRTLSFSIFGLVLYGATPNSTVLYEASYLFFSFSSLFSPPLTRVSSHSFFLLDFLVPPFYFFHNIVFLPFQIDCLSRRNTTRPLHTIASCFLPLILSPHRLQRSGAIISIRNRKPYNMNGGFKLKSFLASINFAFIEIGLRVLSRERKGKTMVEKPC</sequence>
<feature type="transmembrane region" description="Helical" evidence="1">
    <location>
        <begin position="126"/>
        <end position="149"/>
    </location>
</feature>
<name>A0A812EWC3_ACAPH</name>
<dbReference type="Proteomes" id="UP000597762">
    <property type="component" value="Unassembled WGS sequence"/>
</dbReference>
<evidence type="ECO:0000313" key="3">
    <source>
        <dbReference type="Proteomes" id="UP000597762"/>
    </source>
</evidence>
<keyword evidence="3" id="KW-1185">Reference proteome</keyword>
<feature type="transmembrane region" description="Helical" evidence="1">
    <location>
        <begin position="25"/>
        <end position="44"/>
    </location>
</feature>
<proteinExistence type="predicted"/>
<gene>
    <name evidence="2" type="ORF">SPHA_81025</name>
</gene>
<accession>A0A812EWC3</accession>
<keyword evidence="1" id="KW-1133">Transmembrane helix</keyword>
<dbReference type="EMBL" id="CAHIKZ030005619">
    <property type="protein sequence ID" value="CAE1331894.1"/>
    <property type="molecule type" value="Genomic_DNA"/>
</dbReference>
<protein>
    <submittedName>
        <fullName evidence="2">Uncharacterized protein</fullName>
    </submittedName>
</protein>
<reference evidence="2" key="1">
    <citation type="submission" date="2021-01" db="EMBL/GenBank/DDBJ databases">
        <authorList>
            <person name="Li R."/>
            <person name="Bekaert M."/>
        </authorList>
    </citation>
    <scope>NUCLEOTIDE SEQUENCE</scope>
    <source>
        <strain evidence="2">Farmed</strain>
    </source>
</reference>
<feature type="transmembrane region" description="Helical" evidence="1">
    <location>
        <begin position="64"/>
        <end position="91"/>
    </location>
</feature>
<keyword evidence="1" id="KW-0812">Transmembrane</keyword>
<evidence type="ECO:0000313" key="2">
    <source>
        <dbReference type="EMBL" id="CAE1331894.1"/>
    </source>
</evidence>
<comment type="caution">
    <text evidence="2">The sequence shown here is derived from an EMBL/GenBank/DDBJ whole genome shotgun (WGS) entry which is preliminary data.</text>
</comment>